<keyword evidence="1" id="KW-0472">Membrane</keyword>
<accession>A0AAD7ZE02</accession>
<dbReference type="EMBL" id="JASPKZ010008879">
    <property type="protein sequence ID" value="KAJ9578432.1"/>
    <property type="molecule type" value="Genomic_DNA"/>
</dbReference>
<organism evidence="2 3">
    <name type="scientific">Diploptera punctata</name>
    <name type="common">Pacific beetle cockroach</name>
    <dbReference type="NCBI Taxonomy" id="6984"/>
    <lineage>
        <taxon>Eukaryota</taxon>
        <taxon>Metazoa</taxon>
        <taxon>Ecdysozoa</taxon>
        <taxon>Arthropoda</taxon>
        <taxon>Hexapoda</taxon>
        <taxon>Insecta</taxon>
        <taxon>Pterygota</taxon>
        <taxon>Neoptera</taxon>
        <taxon>Polyneoptera</taxon>
        <taxon>Dictyoptera</taxon>
        <taxon>Blattodea</taxon>
        <taxon>Blaberoidea</taxon>
        <taxon>Blaberidae</taxon>
        <taxon>Diplopterinae</taxon>
        <taxon>Diploptera</taxon>
    </lineage>
</organism>
<protein>
    <submittedName>
        <fullName evidence="2">Uncharacterized protein</fullName>
    </submittedName>
</protein>
<feature type="non-terminal residue" evidence="2">
    <location>
        <position position="55"/>
    </location>
</feature>
<keyword evidence="3" id="KW-1185">Reference proteome</keyword>
<dbReference type="AlphaFoldDB" id="A0AAD7ZE02"/>
<name>A0AAD7ZE02_DIPPU</name>
<gene>
    <name evidence="2" type="ORF">L9F63_005352</name>
</gene>
<reference evidence="2" key="2">
    <citation type="submission" date="2023-05" db="EMBL/GenBank/DDBJ databases">
        <authorList>
            <person name="Fouks B."/>
        </authorList>
    </citation>
    <scope>NUCLEOTIDE SEQUENCE</scope>
    <source>
        <strain evidence="2">Stay&amp;Tobe</strain>
        <tissue evidence="2">Testes</tissue>
    </source>
</reference>
<keyword evidence="1" id="KW-0812">Transmembrane</keyword>
<feature type="transmembrane region" description="Helical" evidence="1">
    <location>
        <begin position="31"/>
        <end position="50"/>
    </location>
</feature>
<feature type="non-terminal residue" evidence="2">
    <location>
        <position position="1"/>
    </location>
</feature>
<sequence length="55" mass="6370">TYVFVRHCDGLSVGKNHSNMQTLHFDVKNKINFLSLILLFAIKAYITRFLNLISD</sequence>
<comment type="caution">
    <text evidence="2">The sequence shown here is derived from an EMBL/GenBank/DDBJ whole genome shotgun (WGS) entry which is preliminary data.</text>
</comment>
<dbReference type="Proteomes" id="UP001233999">
    <property type="component" value="Unassembled WGS sequence"/>
</dbReference>
<proteinExistence type="predicted"/>
<keyword evidence="1" id="KW-1133">Transmembrane helix</keyword>
<evidence type="ECO:0000313" key="2">
    <source>
        <dbReference type="EMBL" id="KAJ9578432.1"/>
    </source>
</evidence>
<evidence type="ECO:0000313" key="3">
    <source>
        <dbReference type="Proteomes" id="UP001233999"/>
    </source>
</evidence>
<reference evidence="2" key="1">
    <citation type="journal article" date="2023" name="IScience">
        <title>Live-bearing cockroach genome reveals convergent evolutionary mechanisms linked to viviparity in insects and beyond.</title>
        <authorList>
            <person name="Fouks B."/>
            <person name="Harrison M.C."/>
            <person name="Mikhailova A.A."/>
            <person name="Marchal E."/>
            <person name="English S."/>
            <person name="Carruthers M."/>
            <person name="Jennings E.C."/>
            <person name="Chiamaka E.L."/>
            <person name="Frigard R.A."/>
            <person name="Pippel M."/>
            <person name="Attardo G.M."/>
            <person name="Benoit J.B."/>
            <person name="Bornberg-Bauer E."/>
            <person name="Tobe S.S."/>
        </authorList>
    </citation>
    <scope>NUCLEOTIDE SEQUENCE</scope>
    <source>
        <strain evidence="2">Stay&amp;Tobe</strain>
    </source>
</reference>
<evidence type="ECO:0000256" key="1">
    <source>
        <dbReference type="SAM" id="Phobius"/>
    </source>
</evidence>